<dbReference type="CDD" id="cd02440">
    <property type="entry name" value="AdoMet_MTases"/>
    <property type="match status" value="1"/>
</dbReference>
<keyword evidence="2" id="KW-0489">Methyltransferase</keyword>
<evidence type="ECO:0000313" key="3">
    <source>
        <dbReference type="Proteomes" id="UP000664844"/>
    </source>
</evidence>
<keyword evidence="3" id="KW-1185">Reference proteome</keyword>
<feature type="domain" description="Methyltransferase" evidence="1">
    <location>
        <begin position="48"/>
        <end position="143"/>
    </location>
</feature>
<protein>
    <submittedName>
        <fullName evidence="2">Class I SAM-dependent methyltransferase</fullName>
    </submittedName>
</protein>
<dbReference type="InterPro" id="IPR041698">
    <property type="entry name" value="Methyltransf_25"/>
</dbReference>
<sequence length="205" mass="23550">MTHPEIIKKQKLFDRWASTYDILFTTIFYQAIHKRLLDYLQLPDSPNVLDLGCGTGRLLDRLAEEFPTLRGTGFDLSPQMIHQARQTKGDRHRPRLIFIQGNAEQLPFTDQQFNTVFNTISFLHYPNPSRILSEVNRVLSPGGNYYLVDFTPLGQKISHTLGVSPANIYLYSLERREQLGREAGLQCLGHYSLLGPVWLTIFTKI</sequence>
<reference evidence="2 3" key="1">
    <citation type="submission" date="2021-03" db="EMBL/GenBank/DDBJ databases">
        <title>Metabolic Capacity of the Antarctic Cyanobacterium Phormidium pseudopriestleyi that Sustains Oxygenic Photosynthesis in the Presence of Hydrogen Sulfide.</title>
        <authorList>
            <person name="Lumian J.E."/>
            <person name="Jungblut A.D."/>
            <person name="Dillon M.L."/>
            <person name="Hawes I."/>
            <person name="Doran P.T."/>
            <person name="Mackey T.J."/>
            <person name="Dick G.J."/>
            <person name="Grettenberger C.L."/>
            <person name="Sumner D.Y."/>
        </authorList>
    </citation>
    <scope>NUCLEOTIDE SEQUENCE [LARGE SCALE GENOMIC DNA]</scope>
    <source>
        <strain evidence="2 3">FRX01</strain>
    </source>
</reference>
<dbReference type="Gene3D" id="3.40.50.150">
    <property type="entry name" value="Vaccinia Virus protein VP39"/>
    <property type="match status" value="1"/>
</dbReference>
<proteinExistence type="predicted"/>
<accession>A0ABS3FKR7</accession>
<dbReference type="InterPro" id="IPR029063">
    <property type="entry name" value="SAM-dependent_MTases_sf"/>
</dbReference>
<dbReference type="GO" id="GO:0032259">
    <property type="term" value="P:methylation"/>
    <property type="evidence" value="ECO:0007669"/>
    <property type="project" value="UniProtKB-KW"/>
</dbReference>
<name>A0ABS3FKR7_9CYAN</name>
<dbReference type="Pfam" id="PF13649">
    <property type="entry name" value="Methyltransf_25"/>
    <property type="match status" value="1"/>
</dbReference>
<dbReference type="PANTHER" id="PTHR43591">
    <property type="entry name" value="METHYLTRANSFERASE"/>
    <property type="match status" value="1"/>
</dbReference>
<dbReference type="Proteomes" id="UP000664844">
    <property type="component" value="Unassembled WGS sequence"/>
</dbReference>
<organism evidence="2 3">
    <name type="scientific">Phormidium pseudopriestleyi FRX01</name>
    <dbReference type="NCBI Taxonomy" id="1759528"/>
    <lineage>
        <taxon>Bacteria</taxon>
        <taxon>Bacillati</taxon>
        <taxon>Cyanobacteriota</taxon>
        <taxon>Cyanophyceae</taxon>
        <taxon>Oscillatoriophycideae</taxon>
        <taxon>Oscillatoriales</taxon>
        <taxon>Oscillatoriaceae</taxon>
        <taxon>Phormidium</taxon>
    </lineage>
</organism>
<evidence type="ECO:0000259" key="1">
    <source>
        <dbReference type="Pfam" id="PF13649"/>
    </source>
</evidence>
<dbReference type="RefSeq" id="WP_207086256.1">
    <property type="nucleotide sequence ID" value="NZ_JAFLQW010000024.1"/>
</dbReference>
<comment type="caution">
    <text evidence="2">The sequence shown here is derived from an EMBL/GenBank/DDBJ whole genome shotgun (WGS) entry which is preliminary data.</text>
</comment>
<evidence type="ECO:0000313" key="2">
    <source>
        <dbReference type="EMBL" id="MBO0347677.1"/>
    </source>
</evidence>
<dbReference type="EMBL" id="JAFLQW010000024">
    <property type="protein sequence ID" value="MBO0347677.1"/>
    <property type="molecule type" value="Genomic_DNA"/>
</dbReference>
<dbReference type="GO" id="GO:0008168">
    <property type="term" value="F:methyltransferase activity"/>
    <property type="evidence" value="ECO:0007669"/>
    <property type="project" value="UniProtKB-KW"/>
</dbReference>
<gene>
    <name evidence="2" type="ORF">J0895_00840</name>
</gene>
<keyword evidence="2" id="KW-0808">Transferase</keyword>
<dbReference type="SUPFAM" id="SSF53335">
    <property type="entry name" value="S-adenosyl-L-methionine-dependent methyltransferases"/>
    <property type="match status" value="1"/>
</dbReference>